<dbReference type="CDD" id="cd07517">
    <property type="entry name" value="HAD_HPP"/>
    <property type="match status" value="1"/>
</dbReference>
<organism evidence="1 2">
    <name type="scientific">Gottfriedia endophytica</name>
    <dbReference type="NCBI Taxonomy" id="2820819"/>
    <lineage>
        <taxon>Bacteria</taxon>
        <taxon>Bacillati</taxon>
        <taxon>Bacillota</taxon>
        <taxon>Bacilli</taxon>
        <taxon>Bacillales</taxon>
        <taxon>Bacillaceae</taxon>
        <taxon>Gottfriedia</taxon>
    </lineage>
</organism>
<keyword evidence="1" id="KW-0378">Hydrolase</keyword>
<dbReference type="InterPro" id="IPR023214">
    <property type="entry name" value="HAD_sf"/>
</dbReference>
<evidence type="ECO:0000313" key="2">
    <source>
        <dbReference type="Proteomes" id="UP000682134"/>
    </source>
</evidence>
<dbReference type="AlphaFoldDB" id="A0A940SJZ9"/>
<evidence type="ECO:0000313" key="1">
    <source>
        <dbReference type="EMBL" id="MBP0724743.1"/>
    </source>
</evidence>
<dbReference type="SFLD" id="SFLDG01144">
    <property type="entry name" value="C2.B.4:_PGP_Like"/>
    <property type="match status" value="1"/>
</dbReference>
<dbReference type="GO" id="GO:0005829">
    <property type="term" value="C:cytosol"/>
    <property type="evidence" value="ECO:0007669"/>
    <property type="project" value="TreeGrafter"/>
</dbReference>
<dbReference type="SUPFAM" id="SSF56784">
    <property type="entry name" value="HAD-like"/>
    <property type="match status" value="1"/>
</dbReference>
<dbReference type="PANTHER" id="PTHR10000:SF25">
    <property type="entry name" value="PHOSPHATASE YKRA-RELATED"/>
    <property type="match status" value="1"/>
</dbReference>
<dbReference type="Gene3D" id="3.30.1240.10">
    <property type="match status" value="1"/>
</dbReference>
<dbReference type="GO" id="GO:0016791">
    <property type="term" value="F:phosphatase activity"/>
    <property type="evidence" value="ECO:0007669"/>
    <property type="project" value="TreeGrafter"/>
</dbReference>
<dbReference type="NCBIfam" id="TIGR01484">
    <property type="entry name" value="HAD-SF-IIB"/>
    <property type="match status" value="1"/>
</dbReference>
<dbReference type="SFLD" id="SFLDS00003">
    <property type="entry name" value="Haloacid_Dehalogenase"/>
    <property type="match status" value="1"/>
</dbReference>
<reference evidence="1" key="1">
    <citation type="submission" date="2021-04" db="EMBL/GenBank/DDBJ databases">
        <title>Genome seq and assembly of Bacillus sp.</title>
        <authorList>
            <person name="Chhetri G."/>
        </authorList>
    </citation>
    <scope>NUCLEOTIDE SEQUENCE</scope>
    <source>
        <strain evidence="1">RG28</strain>
    </source>
</reference>
<dbReference type="PROSITE" id="PS01228">
    <property type="entry name" value="COF_1"/>
    <property type="match status" value="1"/>
</dbReference>
<dbReference type="InterPro" id="IPR036412">
    <property type="entry name" value="HAD-like_sf"/>
</dbReference>
<accession>A0A940SJZ9</accession>
<dbReference type="GO" id="GO:0000287">
    <property type="term" value="F:magnesium ion binding"/>
    <property type="evidence" value="ECO:0007669"/>
    <property type="project" value="TreeGrafter"/>
</dbReference>
<dbReference type="SFLD" id="SFLDG01140">
    <property type="entry name" value="C2.B:_Phosphomannomutase_and_P"/>
    <property type="match status" value="1"/>
</dbReference>
<dbReference type="PANTHER" id="PTHR10000">
    <property type="entry name" value="PHOSPHOSERINE PHOSPHATASE"/>
    <property type="match status" value="1"/>
</dbReference>
<name>A0A940SJZ9_9BACI</name>
<dbReference type="InterPro" id="IPR000150">
    <property type="entry name" value="Cof"/>
</dbReference>
<dbReference type="NCBIfam" id="TIGR00099">
    <property type="entry name" value="Cof-subfamily"/>
    <property type="match status" value="1"/>
</dbReference>
<dbReference type="Pfam" id="PF08282">
    <property type="entry name" value="Hydrolase_3"/>
    <property type="match status" value="1"/>
</dbReference>
<dbReference type="PROSITE" id="PS01229">
    <property type="entry name" value="COF_2"/>
    <property type="match status" value="1"/>
</dbReference>
<comment type="caution">
    <text evidence="1">The sequence shown here is derived from an EMBL/GenBank/DDBJ whole genome shotgun (WGS) entry which is preliminary data.</text>
</comment>
<sequence>MSKPIVFFDIDGTILNHQKEIPDSTKKAIQELQKKDVHVAIATGRAPFMFKDIREELNIKNFISLNGQYVEYEGQAIHKNPLDSKHLSDFVKKAETLNLPLIFLNEQTMKASSEKHPYITEAMNSLKMEHPEVDSEFYKDRDIYQALLFCEDGKEHEMIGGFDQFYYIRWHDLSMDVLPTGGSKATGIIEFAKHLGTNIEDVYAFGDGLNDLEMIQAVGTGIAMGNAVEPLKSIANHITTSCEEDGILNGLKWAGLI</sequence>
<dbReference type="RefSeq" id="WP_209403572.1">
    <property type="nucleotide sequence ID" value="NZ_JAGIYQ010000003.1"/>
</dbReference>
<dbReference type="Proteomes" id="UP000682134">
    <property type="component" value="Unassembled WGS sequence"/>
</dbReference>
<dbReference type="InterPro" id="IPR006379">
    <property type="entry name" value="HAD-SF_hydro_IIB"/>
</dbReference>
<dbReference type="Gene3D" id="3.40.50.1000">
    <property type="entry name" value="HAD superfamily/HAD-like"/>
    <property type="match status" value="1"/>
</dbReference>
<gene>
    <name evidence="1" type="ORF">J5Y03_06015</name>
</gene>
<keyword evidence="2" id="KW-1185">Reference proteome</keyword>
<proteinExistence type="predicted"/>
<protein>
    <submittedName>
        <fullName evidence="1">Cof-type HAD-IIB family hydrolase</fullName>
    </submittedName>
</protein>
<dbReference type="EMBL" id="JAGIYQ010000003">
    <property type="protein sequence ID" value="MBP0724743.1"/>
    <property type="molecule type" value="Genomic_DNA"/>
</dbReference>